<organism evidence="2 3">
    <name type="scientific">Candidatus Woesebacteria bacterium GW2011_GWE1_45_18</name>
    <dbReference type="NCBI Taxonomy" id="1618598"/>
    <lineage>
        <taxon>Bacteria</taxon>
        <taxon>Candidatus Woeseibacteriota</taxon>
    </lineage>
</organism>
<feature type="transmembrane region" description="Helical" evidence="1">
    <location>
        <begin position="28"/>
        <end position="49"/>
    </location>
</feature>
<name>A0A0G1M5T0_9BACT</name>
<protein>
    <submittedName>
        <fullName evidence="2">Uncharacterized protein</fullName>
    </submittedName>
</protein>
<keyword evidence="1" id="KW-0472">Membrane</keyword>
<dbReference type="EMBL" id="LCKQ01000014">
    <property type="protein sequence ID" value="KKU03624.1"/>
    <property type="molecule type" value="Genomic_DNA"/>
</dbReference>
<sequence length="197" mass="21968">MDNLPYGSNSGISLFAKIKERLSGIPTYLLAFFAVLIATLILGAFYILLSPNISLKDLLNKVKKPEEEKIENIWSAYTTTPPPIAGGKQLYRISGGMPDLPLITEVIIDPQDAKKDQNQTVTVKANGPTAIKEVIVVLRLDDENNFEYKLAQSSGTPTNGEWKGNWKFPHTYNKTYRLNIKARNENNLGNMATITIR</sequence>
<dbReference type="Proteomes" id="UP000034086">
    <property type="component" value="Unassembled WGS sequence"/>
</dbReference>
<reference evidence="2 3" key="1">
    <citation type="journal article" date="2015" name="Nature">
        <title>rRNA introns, odd ribosomes, and small enigmatic genomes across a large radiation of phyla.</title>
        <authorList>
            <person name="Brown C.T."/>
            <person name="Hug L.A."/>
            <person name="Thomas B.C."/>
            <person name="Sharon I."/>
            <person name="Castelle C.J."/>
            <person name="Singh A."/>
            <person name="Wilkins M.J."/>
            <person name="Williams K.H."/>
            <person name="Banfield J.F."/>
        </authorList>
    </citation>
    <scope>NUCLEOTIDE SEQUENCE [LARGE SCALE GENOMIC DNA]</scope>
</reference>
<keyword evidence="1" id="KW-0812">Transmembrane</keyword>
<gene>
    <name evidence="2" type="ORF">UX03_C0014G0003</name>
</gene>
<evidence type="ECO:0000256" key="1">
    <source>
        <dbReference type="SAM" id="Phobius"/>
    </source>
</evidence>
<comment type="caution">
    <text evidence="2">The sequence shown here is derived from an EMBL/GenBank/DDBJ whole genome shotgun (WGS) entry which is preliminary data.</text>
</comment>
<proteinExistence type="predicted"/>
<keyword evidence="1" id="KW-1133">Transmembrane helix</keyword>
<evidence type="ECO:0000313" key="3">
    <source>
        <dbReference type="Proteomes" id="UP000034086"/>
    </source>
</evidence>
<accession>A0A0G1M5T0</accession>
<dbReference type="AlphaFoldDB" id="A0A0G1M5T0"/>
<evidence type="ECO:0000313" key="2">
    <source>
        <dbReference type="EMBL" id="KKU03624.1"/>
    </source>
</evidence>